<reference evidence="1 2" key="1">
    <citation type="journal article" date="2015" name="BMC Genomics">
        <title>Comparative genomics and metabolic profiling of the genus Lysobacter.</title>
        <authorList>
            <person name="de Bruijn I."/>
            <person name="Cheng X."/>
            <person name="de Jager V."/>
            <person name="Exposito R.G."/>
            <person name="Watrous J."/>
            <person name="Patel N."/>
            <person name="Postma J."/>
            <person name="Dorrestein P.C."/>
            <person name="Kobayashi D."/>
            <person name="Raaijmakers J.M."/>
        </authorList>
    </citation>
    <scope>NUCLEOTIDE SEQUENCE [LARGE SCALE GENOMIC DNA]</scope>
    <source>
        <strain evidence="1 2">76</strain>
    </source>
</reference>
<gene>
    <name evidence="1" type="ORF">LA76x_1084</name>
</gene>
<evidence type="ECO:0000313" key="2">
    <source>
        <dbReference type="Proteomes" id="UP000060787"/>
    </source>
</evidence>
<dbReference type="AlphaFoldDB" id="A0A0S2F6U7"/>
<accession>A0A0S2F6U7</accession>
<sequence>MLRQTIESSRALPISRSNRDGCCCRGVRRLWAAMSANGSAIPAESGKPLGRK</sequence>
<dbReference type="EMBL" id="CP011129">
    <property type="protein sequence ID" value="ALN79243.1"/>
    <property type="molecule type" value="Genomic_DNA"/>
</dbReference>
<dbReference type="PATRIC" id="fig|84531.8.peg.1109"/>
<dbReference type="STRING" id="84531.LA76x_1084"/>
<keyword evidence="2" id="KW-1185">Reference proteome</keyword>
<proteinExistence type="predicted"/>
<name>A0A0S2F6U7_LYSAN</name>
<evidence type="ECO:0000313" key="1">
    <source>
        <dbReference type="EMBL" id="ALN79243.1"/>
    </source>
</evidence>
<organism evidence="1 2">
    <name type="scientific">Lysobacter antibioticus</name>
    <dbReference type="NCBI Taxonomy" id="84531"/>
    <lineage>
        <taxon>Bacteria</taxon>
        <taxon>Pseudomonadati</taxon>
        <taxon>Pseudomonadota</taxon>
        <taxon>Gammaproteobacteria</taxon>
        <taxon>Lysobacterales</taxon>
        <taxon>Lysobacteraceae</taxon>
        <taxon>Lysobacter</taxon>
    </lineage>
</organism>
<protein>
    <submittedName>
        <fullName evidence="1">Uncharacterized protein</fullName>
    </submittedName>
</protein>
<dbReference type="Proteomes" id="UP000060787">
    <property type="component" value="Chromosome"/>
</dbReference>
<dbReference type="KEGG" id="lab:LA76x_1084"/>